<proteinExistence type="predicted"/>
<protein>
    <submittedName>
        <fullName evidence="2">Uncharacterized protein</fullName>
    </submittedName>
</protein>
<comment type="caution">
    <text evidence="2">The sequence shown here is derived from an EMBL/GenBank/DDBJ whole genome shotgun (WGS) entry which is preliminary data.</text>
</comment>
<evidence type="ECO:0000256" key="1">
    <source>
        <dbReference type="SAM" id="SignalP"/>
    </source>
</evidence>
<dbReference type="Proteomes" id="UP000499080">
    <property type="component" value="Unassembled WGS sequence"/>
</dbReference>
<accession>A0A4Y2Q389</accession>
<gene>
    <name evidence="2" type="ORF">AVEN_26539_1</name>
</gene>
<feature type="signal peptide" evidence="1">
    <location>
        <begin position="1"/>
        <end position="17"/>
    </location>
</feature>
<sequence>MKRSTLLLCFVIAVADCFWKEAKNLVPDVVKGVREVFKEVKDKVTEGAKEVGDTLNPLQ</sequence>
<dbReference type="AlphaFoldDB" id="A0A4Y2Q389"/>
<evidence type="ECO:0000313" key="2">
    <source>
        <dbReference type="EMBL" id="GBN57884.1"/>
    </source>
</evidence>
<evidence type="ECO:0000313" key="3">
    <source>
        <dbReference type="Proteomes" id="UP000499080"/>
    </source>
</evidence>
<feature type="chain" id="PRO_5021311065" evidence="1">
    <location>
        <begin position="18"/>
        <end position="59"/>
    </location>
</feature>
<dbReference type="EMBL" id="BGPR01218764">
    <property type="protein sequence ID" value="GBN57884.1"/>
    <property type="molecule type" value="Genomic_DNA"/>
</dbReference>
<keyword evidence="3" id="KW-1185">Reference proteome</keyword>
<name>A0A4Y2Q389_ARAVE</name>
<keyword evidence="1" id="KW-0732">Signal</keyword>
<organism evidence="2 3">
    <name type="scientific">Araneus ventricosus</name>
    <name type="common">Orbweaver spider</name>
    <name type="synonym">Epeira ventricosa</name>
    <dbReference type="NCBI Taxonomy" id="182803"/>
    <lineage>
        <taxon>Eukaryota</taxon>
        <taxon>Metazoa</taxon>
        <taxon>Ecdysozoa</taxon>
        <taxon>Arthropoda</taxon>
        <taxon>Chelicerata</taxon>
        <taxon>Arachnida</taxon>
        <taxon>Araneae</taxon>
        <taxon>Araneomorphae</taxon>
        <taxon>Entelegynae</taxon>
        <taxon>Araneoidea</taxon>
        <taxon>Araneidae</taxon>
        <taxon>Araneus</taxon>
    </lineage>
</organism>
<feature type="non-terminal residue" evidence="2">
    <location>
        <position position="59"/>
    </location>
</feature>
<reference evidence="2 3" key="1">
    <citation type="journal article" date="2019" name="Sci. Rep.">
        <title>Orb-weaving spider Araneus ventricosus genome elucidates the spidroin gene catalogue.</title>
        <authorList>
            <person name="Kono N."/>
            <person name="Nakamura H."/>
            <person name="Ohtoshi R."/>
            <person name="Moran D.A.P."/>
            <person name="Shinohara A."/>
            <person name="Yoshida Y."/>
            <person name="Fujiwara M."/>
            <person name="Mori M."/>
            <person name="Tomita M."/>
            <person name="Arakawa K."/>
        </authorList>
    </citation>
    <scope>NUCLEOTIDE SEQUENCE [LARGE SCALE GENOMIC DNA]</scope>
</reference>